<dbReference type="GO" id="GO:0004175">
    <property type="term" value="F:endopeptidase activity"/>
    <property type="evidence" value="ECO:0007669"/>
    <property type="project" value="UniProtKB-ARBA"/>
</dbReference>
<keyword evidence="2" id="KW-0472">Membrane</keyword>
<feature type="transmembrane region" description="Helical" evidence="2">
    <location>
        <begin position="53"/>
        <end position="76"/>
    </location>
</feature>
<feature type="compositionally biased region" description="Polar residues" evidence="1">
    <location>
        <begin position="1"/>
        <end position="10"/>
    </location>
</feature>
<dbReference type="PANTHER" id="PTHR35797:SF1">
    <property type="entry name" value="PROTEASE"/>
    <property type="match status" value="1"/>
</dbReference>
<dbReference type="Pfam" id="PF02517">
    <property type="entry name" value="Rce1-like"/>
    <property type="match status" value="1"/>
</dbReference>
<keyword evidence="2" id="KW-0812">Transmembrane</keyword>
<dbReference type="Proteomes" id="UP000431744">
    <property type="component" value="Unassembled WGS sequence"/>
</dbReference>
<evidence type="ECO:0000256" key="2">
    <source>
        <dbReference type="SAM" id="Phobius"/>
    </source>
</evidence>
<dbReference type="InterPro" id="IPR042150">
    <property type="entry name" value="MmRce1-like"/>
</dbReference>
<dbReference type="GO" id="GO:0008237">
    <property type="term" value="F:metallopeptidase activity"/>
    <property type="evidence" value="ECO:0007669"/>
    <property type="project" value="UniProtKB-KW"/>
</dbReference>
<feature type="transmembrane region" description="Helical" evidence="2">
    <location>
        <begin position="260"/>
        <end position="282"/>
    </location>
</feature>
<keyword evidence="2" id="KW-1133">Transmembrane helix</keyword>
<dbReference type="AlphaFoldDB" id="A0A6H9WMV4"/>
<proteinExistence type="predicted"/>
<keyword evidence="4" id="KW-0645">Protease</keyword>
<reference evidence="4 5" key="1">
    <citation type="submission" date="2019-09" db="EMBL/GenBank/DDBJ databases">
        <title>Phylogeny of genus Pseudoclavibacter and closely related genus.</title>
        <authorList>
            <person name="Li Y."/>
        </authorList>
    </citation>
    <scope>NUCLEOTIDE SEQUENCE [LARGE SCALE GENOMIC DNA]</scope>
    <source>
        <strain evidence="4 5">EGI 60007</strain>
    </source>
</reference>
<comment type="caution">
    <text evidence="4">The sequence shown here is derived from an EMBL/GenBank/DDBJ whole genome shotgun (WGS) entry which is preliminary data.</text>
</comment>
<dbReference type="RefSeq" id="WP_158027679.1">
    <property type="nucleotide sequence ID" value="NZ_BMHG01000001.1"/>
</dbReference>
<evidence type="ECO:0000259" key="3">
    <source>
        <dbReference type="Pfam" id="PF02517"/>
    </source>
</evidence>
<keyword evidence="4" id="KW-0482">Metalloprotease</keyword>
<protein>
    <submittedName>
        <fullName evidence="4">CPBP family intramembrane metalloprotease</fullName>
    </submittedName>
</protein>
<dbReference type="InterPro" id="IPR003675">
    <property type="entry name" value="Rce1/LyrA-like_dom"/>
</dbReference>
<dbReference type="GO" id="GO:0080120">
    <property type="term" value="P:CAAX-box protein maturation"/>
    <property type="evidence" value="ECO:0007669"/>
    <property type="project" value="UniProtKB-ARBA"/>
</dbReference>
<dbReference type="EMBL" id="WBJY01000001">
    <property type="protein sequence ID" value="KAB1649091.1"/>
    <property type="molecule type" value="Genomic_DNA"/>
</dbReference>
<evidence type="ECO:0000256" key="1">
    <source>
        <dbReference type="SAM" id="MobiDB-lite"/>
    </source>
</evidence>
<feature type="transmembrane region" description="Helical" evidence="2">
    <location>
        <begin position="164"/>
        <end position="183"/>
    </location>
</feature>
<feature type="region of interest" description="Disordered" evidence="1">
    <location>
        <begin position="1"/>
        <end position="42"/>
    </location>
</feature>
<accession>A0A6H9WMV4</accession>
<feature type="transmembrane region" description="Helical" evidence="2">
    <location>
        <begin position="294"/>
        <end position="315"/>
    </location>
</feature>
<feature type="transmembrane region" description="Helical" evidence="2">
    <location>
        <begin position="128"/>
        <end position="152"/>
    </location>
</feature>
<feature type="transmembrane region" description="Helical" evidence="2">
    <location>
        <begin position="233"/>
        <end position="253"/>
    </location>
</feature>
<dbReference type="PANTHER" id="PTHR35797">
    <property type="entry name" value="PROTEASE-RELATED"/>
    <property type="match status" value="1"/>
</dbReference>
<feature type="transmembrane region" description="Helical" evidence="2">
    <location>
        <begin position="88"/>
        <end position="108"/>
    </location>
</feature>
<evidence type="ECO:0000313" key="5">
    <source>
        <dbReference type="Proteomes" id="UP000431744"/>
    </source>
</evidence>
<evidence type="ECO:0000313" key="4">
    <source>
        <dbReference type="EMBL" id="KAB1649091.1"/>
    </source>
</evidence>
<keyword evidence="4" id="KW-0378">Hydrolase</keyword>
<dbReference type="GO" id="GO:0006508">
    <property type="term" value="P:proteolysis"/>
    <property type="evidence" value="ECO:0007669"/>
    <property type="project" value="UniProtKB-KW"/>
</dbReference>
<name>A0A6H9WMV4_9MICO</name>
<organism evidence="4 5">
    <name type="scientific">Pseudoclavibacter endophyticus</name>
    <dbReference type="NCBI Taxonomy" id="1778590"/>
    <lineage>
        <taxon>Bacteria</taxon>
        <taxon>Bacillati</taxon>
        <taxon>Actinomycetota</taxon>
        <taxon>Actinomycetes</taxon>
        <taxon>Micrococcales</taxon>
        <taxon>Microbacteriaceae</taxon>
        <taxon>Pseudoclavibacter</taxon>
    </lineage>
</organism>
<dbReference type="OrthoDB" id="3693644at2"/>
<keyword evidence="5" id="KW-1185">Reference proteome</keyword>
<feature type="compositionally biased region" description="Basic residues" evidence="1">
    <location>
        <begin position="11"/>
        <end position="22"/>
    </location>
</feature>
<gene>
    <name evidence="4" type="ORF">F8O04_02065</name>
</gene>
<sequence length="327" mass="34249">MNTATASATRSQRHTYRLSHAHRPGDAGRDASGMPVGDGAPAQHDARVRMRRAVTVTLAISFGAVLAITVPSMLGIGGTEWLSIATPVAQWFPAVAVLVAARVAGLRLPVSKLLSLGPVRASRGAGTWGWAMALVGAALVAFLAMHFGIATLTGTVEWTAGVDVLPIAVMVVPMLAFAAVAALGEEVAWRGFLWQAWRERFGLFGTILATTGVWVLWHLPLLAAYGIAGDMSWRAVLASLASLAFASALLGIARERGGNVWPAVLGHALMNSMLVFATSNLVTPADSLTDSAFWAFQSLGWAVWAIVLSALSVTVPPRPRAMASPAA</sequence>
<feature type="transmembrane region" description="Helical" evidence="2">
    <location>
        <begin position="203"/>
        <end position="227"/>
    </location>
</feature>
<feature type="domain" description="CAAX prenyl protease 2/Lysostaphin resistance protein A-like" evidence="3">
    <location>
        <begin position="171"/>
        <end position="273"/>
    </location>
</feature>